<evidence type="ECO:0000256" key="9">
    <source>
        <dbReference type="ARBA" id="ARBA00023004"/>
    </source>
</evidence>
<dbReference type="AlphaFoldDB" id="A0AAD1FES7"/>
<dbReference type="PANTHER" id="PTHR42859:SF3">
    <property type="entry name" value="ION-TRANSLOCATING OXIDOREDUCTASE COMPLEX SUBUNIT B"/>
    <property type="match status" value="1"/>
</dbReference>
<feature type="domain" description="4Fe-4S ferredoxin-type" evidence="14">
    <location>
        <begin position="75"/>
        <end position="104"/>
    </location>
</feature>
<evidence type="ECO:0000256" key="6">
    <source>
        <dbReference type="ARBA" id="ARBA00022737"/>
    </source>
</evidence>
<dbReference type="InterPro" id="IPR050294">
    <property type="entry name" value="RnfB_subfamily"/>
</dbReference>
<dbReference type="Pfam" id="PF14697">
    <property type="entry name" value="Fer4_21"/>
    <property type="match status" value="1"/>
</dbReference>
<keyword evidence="8" id="KW-0249">Electron transport</keyword>
<evidence type="ECO:0000256" key="8">
    <source>
        <dbReference type="ARBA" id="ARBA00022982"/>
    </source>
</evidence>
<evidence type="ECO:0000259" key="14">
    <source>
        <dbReference type="PROSITE" id="PS51379"/>
    </source>
</evidence>
<dbReference type="Proteomes" id="UP000218554">
    <property type="component" value="Chromosome"/>
</dbReference>
<evidence type="ECO:0000256" key="13">
    <source>
        <dbReference type="SAM" id="Coils"/>
    </source>
</evidence>
<keyword evidence="1" id="KW-0813">Transport</keyword>
<evidence type="ECO:0000313" key="17">
    <source>
        <dbReference type="Proteomes" id="UP000218554"/>
    </source>
</evidence>
<feature type="coiled-coil region" evidence="13">
    <location>
        <begin position="213"/>
        <end position="332"/>
    </location>
</feature>
<dbReference type="FunFam" id="1.10.15.40:FF:000001">
    <property type="entry name" value="Ion-translocating oxidoreductase complex subunit B"/>
    <property type="match status" value="1"/>
</dbReference>
<evidence type="ECO:0000256" key="12">
    <source>
        <dbReference type="ARBA" id="ARBA00067794"/>
    </source>
</evidence>
<dbReference type="KEGG" id="pfuw:KF707C_16760"/>
<reference evidence="17" key="1">
    <citation type="submission" date="2015-05" db="EMBL/GenBank/DDBJ databases">
        <title>Draft genome sequencing of a biphenyl-degrading bacterium, Pseudomonas balearica KF707 (=NBRC110670).</title>
        <authorList>
            <person name="Kimura N."/>
            <person name="Hirose J."/>
            <person name="Watanabe T."/>
            <person name="Suenaga H."/>
            <person name="Fujihara H."/>
            <person name="Noguchi M."/>
            <person name="Hashimoto M."/>
            <person name="Shimodaira J."/>
            <person name="Tsuchikane K."/>
            <person name="Hosoyama A."/>
            <person name="Yamazoe A."/>
            <person name="Fujita N."/>
            <person name="Furukawa K."/>
        </authorList>
    </citation>
    <scope>NUCLEOTIDE SEQUENCE [LARGE SCALE GENOMIC DNA]</scope>
    <source>
        <strain evidence="17">DSM 10086 / NBRC 110670 / KF707</strain>
    </source>
</reference>
<dbReference type="Gene3D" id="3.30.70.20">
    <property type="match status" value="1"/>
</dbReference>
<evidence type="ECO:0000256" key="4">
    <source>
        <dbReference type="ARBA" id="ARBA00022519"/>
    </source>
</evidence>
<keyword evidence="5" id="KW-0479">Metal-binding</keyword>
<dbReference type="GO" id="GO:0009055">
    <property type="term" value="F:electron transfer activity"/>
    <property type="evidence" value="ECO:0007669"/>
    <property type="project" value="InterPro"/>
</dbReference>
<name>A0AAD1FES7_METFU</name>
<keyword evidence="17" id="KW-1185">Reference proteome</keyword>
<evidence type="ECO:0000256" key="11">
    <source>
        <dbReference type="ARBA" id="ARBA00023136"/>
    </source>
</evidence>
<keyword evidence="3" id="KW-0004">4Fe-4S</keyword>
<protein>
    <recommendedName>
        <fullName evidence="12">Ion-translocating oxidoreductase complex subunit B</fullName>
    </recommendedName>
</protein>
<evidence type="ECO:0000256" key="2">
    <source>
        <dbReference type="ARBA" id="ARBA00022475"/>
    </source>
</evidence>
<evidence type="ECO:0000313" key="16">
    <source>
        <dbReference type="EMBL" id="BAU73364.1"/>
    </source>
</evidence>
<dbReference type="InterPro" id="IPR007202">
    <property type="entry name" value="4Fe-4S_dom"/>
</dbReference>
<dbReference type="PROSITE" id="PS00198">
    <property type="entry name" value="4FE4S_FER_1"/>
    <property type="match status" value="1"/>
</dbReference>
<dbReference type="PANTHER" id="PTHR42859">
    <property type="entry name" value="OXIDOREDUCTASE"/>
    <property type="match status" value="1"/>
</dbReference>
<evidence type="ECO:0000256" key="5">
    <source>
        <dbReference type="ARBA" id="ARBA00022723"/>
    </source>
</evidence>
<dbReference type="NCBIfam" id="TIGR01944">
    <property type="entry name" value="rnfB"/>
    <property type="match status" value="1"/>
</dbReference>
<keyword evidence="4" id="KW-0997">Cell inner membrane</keyword>
<keyword evidence="11" id="KW-0472">Membrane</keyword>
<dbReference type="SUPFAM" id="SSF54862">
    <property type="entry name" value="4Fe-4S ferredoxins"/>
    <property type="match status" value="1"/>
</dbReference>
<evidence type="ECO:0000259" key="15">
    <source>
        <dbReference type="PROSITE" id="PS51656"/>
    </source>
</evidence>
<dbReference type="InterPro" id="IPR010207">
    <property type="entry name" value="Elect_transpt_cplx_RnfB/RsxB"/>
</dbReference>
<evidence type="ECO:0000256" key="1">
    <source>
        <dbReference type="ARBA" id="ARBA00022448"/>
    </source>
</evidence>
<sequence>MTQAALIRSIDALLPQTQCGKCGHPGCRPYAEGIAQGEAINKCPPGGTSTIQAIAELLQVPPLPLDAPNGPVPPQIALIREAECIGCTKCIQACPVDAIVGAARQMHTVITDECTGCELCVAPCPVDCIDILPLAEPDASAQRARADQFRTRFESRNARLAREDARRQAEREARAARMAQAQASAGAPQDAVQAAIERVKAQKAAAPSLSDQQKRLKIEAAMAQVALKKAEAQFATYGTDELKAQVDELRRAHEQAKAALEAALETPVAAPTAVDEAALKQARIAAAMSRAQLAKAEKAFGETPSPDQQRQLAELRAAVDGAQQHLERLQNASAPQVPAAGEANLKAAKIALASRRAALKGAEQSGADEAELIPLRQALAEAERALHAAEDACGKAPPDLQRIDKRPVDPAIRALKTELAYARAEVSKLERRAEVDPAALAQARERLARAERALDEQS</sequence>
<keyword evidence="10" id="KW-0411">Iron-sulfur</keyword>
<dbReference type="NCBIfam" id="NF003475">
    <property type="entry name" value="PRK05113.1"/>
    <property type="match status" value="1"/>
</dbReference>
<keyword evidence="7" id="KW-1278">Translocase</keyword>
<accession>A0AAD1FES7</accession>
<evidence type="ECO:0000256" key="7">
    <source>
        <dbReference type="ARBA" id="ARBA00022967"/>
    </source>
</evidence>
<dbReference type="Pfam" id="PF04060">
    <property type="entry name" value="FeS"/>
    <property type="match status" value="1"/>
</dbReference>
<keyword evidence="9" id="KW-0408">Iron</keyword>
<dbReference type="GO" id="GO:0046872">
    <property type="term" value="F:metal ion binding"/>
    <property type="evidence" value="ECO:0007669"/>
    <property type="project" value="UniProtKB-KW"/>
</dbReference>
<dbReference type="InterPro" id="IPR017896">
    <property type="entry name" value="4Fe4S_Fe-S-bd"/>
</dbReference>
<organism evidence="16 17">
    <name type="scientific">Metapseudomonas furukawaii</name>
    <name type="common">Pseudomonas furukawaii</name>
    <dbReference type="NCBI Taxonomy" id="1149133"/>
    <lineage>
        <taxon>Bacteria</taxon>
        <taxon>Pseudomonadati</taxon>
        <taxon>Pseudomonadota</taxon>
        <taxon>Gammaproteobacteria</taxon>
        <taxon>Pseudomonadales</taxon>
        <taxon>Pseudomonadaceae</taxon>
        <taxon>Metapseudomonas</taxon>
    </lineage>
</organism>
<proteinExistence type="predicted"/>
<reference evidence="16 17" key="2">
    <citation type="journal article" date="2017" name="Int. J. Syst. Evol. Microbiol.">
        <title>Pseudomonas furukawaii sp. nov., a polychlorinated biphenyl-degrading bacterium isolated from biphenyl-contaminated soil in Japan.</title>
        <authorList>
            <person name="Kimura N."/>
            <person name="Watanabe T."/>
            <person name="Suenaga H."/>
            <person name="Fujihara H."/>
            <person name="Futagami T."/>
            <person name="Goto M."/>
            <person name="Hanada S."/>
            <person name="Hirose J."/>
        </authorList>
    </citation>
    <scope>NUCLEOTIDE SEQUENCE [LARGE SCALE GENOMIC DNA]</scope>
    <source>
        <strain evidence="17">DSM 10086 / NBRC 110670 / KF707</strain>
    </source>
</reference>
<evidence type="ECO:0000256" key="10">
    <source>
        <dbReference type="ARBA" id="ARBA00023014"/>
    </source>
</evidence>
<dbReference type="PROSITE" id="PS51379">
    <property type="entry name" value="4FE4S_FER_2"/>
    <property type="match status" value="2"/>
</dbReference>
<dbReference type="EMBL" id="AP014862">
    <property type="protein sequence ID" value="BAU73364.1"/>
    <property type="molecule type" value="Genomic_DNA"/>
</dbReference>
<dbReference type="PROSITE" id="PS51656">
    <property type="entry name" value="4FE4S"/>
    <property type="match status" value="1"/>
</dbReference>
<keyword evidence="2" id="KW-1003">Cell membrane</keyword>
<keyword evidence="6" id="KW-0677">Repeat</keyword>
<dbReference type="Gene3D" id="1.10.15.40">
    <property type="entry name" value="Electron transport complex subunit B, putative Fe-S cluster"/>
    <property type="match status" value="1"/>
</dbReference>
<dbReference type="InterPro" id="IPR017900">
    <property type="entry name" value="4Fe4S_Fe_S_CS"/>
</dbReference>
<feature type="domain" description="4Fe-4S ferredoxin-type" evidence="14">
    <location>
        <begin position="105"/>
        <end position="134"/>
    </location>
</feature>
<keyword evidence="13" id="KW-0175">Coiled coil</keyword>
<gene>
    <name evidence="16" type="ORF">KF707C_16760</name>
</gene>
<feature type="domain" description="4Fe-4S" evidence="15">
    <location>
        <begin position="2"/>
        <end position="60"/>
    </location>
</feature>
<dbReference type="GO" id="GO:0051539">
    <property type="term" value="F:4 iron, 4 sulfur cluster binding"/>
    <property type="evidence" value="ECO:0007669"/>
    <property type="project" value="UniProtKB-KW"/>
</dbReference>
<dbReference type="RefSeq" id="WP_003452637.1">
    <property type="nucleotide sequence ID" value="NZ_AJMR01000176.1"/>
</dbReference>
<evidence type="ECO:0000256" key="3">
    <source>
        <dbReference type="ARBA" id="ARBA00022485"/>
    </source>
</evidence>